<accession>A0ABQ6JCI3</accession>
<keyword evidence="3" id="KW-1185">Reference proteome</keyword>
<evidence type="ECO:0000313" key="2">
    <source>
        <dbReference type="EMBL" id="GMA85149.1"/>
    </source>
</evidence>
<feature type="compositionally biased region" description="Basic and acidic residues" evidence="1">
    <location>
        <begin position="48"/>
        <end position="61"/>
    </location>
</feature>
<name>A0ABQ6JCI3_9ACTN</name>
<comment type="caution">
    <text evidence="2">The sequence shown here is derived from an EMBL/GenBank/DDBJ whole genome shotgun (WGS) entry which is preliminary data.</text>
</comment>
<evidence type="ECO:0000313" key="3">
    <source>
        <dbReference type="Proteomes" id="UP001157017"/>
    </source>
</evidence>
<dbReference type="Proteomes" id="UP001157017">
    <property type="component" value="Unassembled WGS sequence"/>
</dbReference>
<gene>
    <name evidence="2" type="ORF">GCM10025868_03990</name>
</gene>
<sequence length="61" mass="5807">MAGRPSSGTGAGTVCAGGVAVDAAVVPSVPRRYGGSDGGAGDATVPRSGHDPDRPTKVSLT</sequence>
<protein>
    <submittedName>
        <fullName evidence="2">Uncharacterized protein</fullName>
    </submittedName>
</protein>
<proteinExistence type="predicted"/>
<organism evidence="2 3">
    <name type="scientific">Angustibacter aerolatus</name>
    <dbReference type="NCBI Taxonomy" id="1162965"/>
    <lineage>
        <taxon>Bacteria</taxon>
        <taxon>Bacillati</taxon>
        <taxon>Actinomycetota</taxon>
        <taxon>Actinomycetes</taxon>
        <taxon>Kineosporiales</taxon>
        <taxon>Kineosporiaceae</taxon>
    </lineage>
</organism>
<evidence type="ECO:0000256" key="1">
    <source>
        <dbReference type="SAM" id="MobiDB-lite"/>
    </source>
</evidence>
<feature type="region of interest" description="Disordered" evidence="1">
    <location>
        <begin position="29"/>
        <end position="61"/>
    </location>
</feature>
<dbReference type="EMBL" id="BSUZ01000001">
    <property type="protein sequence ID" value="GMA85149.1"/>
    <property type="molecule type" value="Genomic_DNA"/>
</dbReference>
<reference evidence="3" key="1">
    <citation type="journal article" date="2019" name="Int. J. Syst. Evol. Microbiol.">
        <title>The Global Catalogue of Microorganisms (GCM) 10K type strain sequencing project: providing services to taxonomists for standard genome sequencing and annotation.</title>
        <authorList>
            <consortium name="The Broad Institute Genomics Platform"/>
            <consortium name="The Broad Institute Genome Sequencing Center for Infectious Disease"/>
            <person name="Wu L."/>
            <person name="Ma J."/>
        </authorList>
    </citation>
    <scope>NUCLEOTIDE SEQUENCE [LARGE SCALE GENOMIC DNA]</scope>
    <source>
        <strain evidence="3">NBRC 108730</strain>
    </source>
</reference>